<name>A0A843XS49_COLES</name>
<keyword evidence="2" id="KW-1185">Reference proteome</keyword>
<organism evidence="1 2">
    <name type="scientific">Colocasia esculenta</name>
    <name type="common">Wild taro</name>
    <name type="synonym">Arum esculentum</name>
    <dbReference type="NCBI Taxonomy" id="4460"/>
    <lineage>
        <taxon>Eukaryota</taxon>
        <taxon>Viridiplantae</taxon>
        <taxon>Streptophyta</taxon>
        <taxon>Embryophyta</taxon>
        <taxon>Tracheophyta</taxon>
        <taxon>Spermatophyta</taxon>
        <taxon>Magnoliopsida</taxon>
        <taxon>Liliopsida</taxon>
        <taxon>Araceae</taxon>
        <taxon>Aroideae</taxon>
        <taxon>Colocasieae</taxon>
        <taxon>Colocasia</taxon>
    </lineage>
</organism>
<comment type="caution">
    <text evidence="1">The sequence shown here is derived from an EMBL/GenBank/DDBJ whole genome shotgun (WGS) entry which is preliminary data.</text>
</comment>
<protein>
    <submittedName>
        <fullName evidence="1">Uncharacterized protein</fullName>
    </submittedName>
</protein>
<dbReference type="Proteomes" id="UP000652761">
    <property type="component" value="Unassembled WGS sequence"/>
</dbReference>
<accession>A0A843XS49</accession>
<proteinExistence type="predicted"/>
<evidence type="ECO:0000313" key="1">
    <source>
        <dbReference type="EMBL" id="MQM21983.1"/>
    </source>
</evidence>
<sequence length="75" mass="8031">LFCSLLASERSFEESLCSSESPSDHCLLQFDLGACLSRPGGIQGVVPFWCEGRPGGIQGVVPFWCEGRPGGTGRR</sequence>
<dbReference type="AlphaFoldDB" id="A0A843XS49"/>
<dbReference type="EMBL" id="NMUH01011911">
    <property type="protein sequence ID" value="MQM21983.1"/>
    <property type="molecule type" value="Genomic_DNA"/>
</dbReference>
<gene>
    <name evidence="1" type="ORF">Taro_055028</name>
</gene>
<evidence type="ECO:0000313" key="2">
    <source>
        <dbReference type="Proteomes" id="UP000652761"/>
    </source>
</evidence>
<feature type="non-terminal residue" evidence="1">
    <location>
        <position position="1"/>
    </location>
</feature>
<reference evidence="1" key="1">
    <citation type="submission" date="2017-07" db="EMBL/GenBank/DDBJ databases">
        <title>Taro Niue Genome Assembly and Annotation.</title>
        <authorList>
            <person name="Atibalentja N."/>
            <person name="Keating K."/>
            <person name="Fields C.J."/>
        </authorList>
    </citation>
    <scope>NUCLEOTIDE SEQUENCE</scope>
    <source>
        <strain evidence="1">Niue_2</strain>
        <tissue evidence="1">Leaf</tissue>
    </source>
</reference>